<dbReference type="InterPro" id="IPR050385">
    <property type="entry name" value="Archaeal_FAD_synthase"/>
</dbReference>
<evidence type="ECO:0000313" key="4">
    <source>
        <dbReference type="EMBL" id="EFK97726.1"/>
    </source>
</evidence>
<gene>
    <name evidence="4" type="ORF">LDC_0223</name>
</gene>
<dbReference type="NCBIfam" id="TIGR00125">
    <property type="entry name" value="cyt_tran_rel"/>
    <property type="match status" value="1"/>
</dbReference>
<accession>D9PFE4</accession>
<dbReference type="EMBL" id="ADZX01000052">
    <property type="protein sequence ID" value="EFK97726.1"/>
    <property type="molecule type" value="Genomic_DNA"/>
</dbReference>
<dbReference type="SUPFAM" id="SSF52374">
    <property type="entry name" value="Nucleotidylyl transferase"/>
    <property type="match status" value="1"/>
</dbReference>
<organism evidence="4">
    <name type="scientific">sediment metagenome</name>
    <dbReference type="NCBI Taxonomy" id="749907"/>
    <lineage>
        <taxon>unclassified sequences</taxon>
        <taxon>metagenomes</taxon>
        <taxon>ecological metagenomes</taxon>
    </lineage>
</organism>
<dbReference type="InterPro" id="IPR004821">
    <property type="entry name" value="Cyt_trans-like"/>
</dbReference>
<dbReference type="GO" id="GO:0016779">
    <property type="term" value="F:nucleotidyltransferase activity"/>
    <property type="evidence" value="ECO:0007669"/>
    <property type="project" value="UniProtKB-KW"/>
</dbReference>
<dbReference type="Pfam" id="PF01467">
    <property type="entry name" value="CTP_transf_like"/>
    <property type="match status" value="1"/>
</dbReference>
<protein>
    <submittedName>
        <fullName evidence="4">Glycerol-3-phosphate cytidylyltransferase</fullName>
    </submittedName>
</protein>
<dbReference type="Gene3D" id="3.40.50.620">
    <property type="entry name" value="HUPs"/>
    <property type="match status" value="1"/>
</dbReference>
<keyword evidence="2 4" id="KW-0548">Nucleotidyltransferase</keyword>
<sequence length="140" mass="15913">MTNKKQIVVAVSGYFDPLHVGHLQMFIEAKKLGDKLVVIINNDEQMKIKGKPRLMRVDDRAEIIRHLKMVDGVFISIDKDRSVCESLKIVKPNIFANGGDRNEDNIPEAEVCRQFNIKMIDNCGEKIRSSSELIKNCGKE</sequence>
<evidence type="ECO:0000256" key="2">
    <source>
        <dbReference type="ARBA" id="ARBA00022695"/>
    </source>
</evidence>
<dbReference type="PANTHER" id="PTHR43793">
    <property type="entry name" value="FAD SYNTHASE"/>
    <property type="match status" value="1"/>
</dbReference>
<reference evidence="4" key="2">
    <citation type="journal article" date="2011" name="Microb. Ecol.">
        <title>Taxonomic and Functional Metagenomic Profiling of the Microbial Community in the Anoxic Sediment of a Sub-saline Shallow Lake (Laguna de Carrizo, Central Spain).</title>
        <authorList>
            <person name="Ferrer M."/>
            <person name="Guazzaroni M.E."/>
            <person name="Richter M."/>
            <person name="Garcia-Salamanca A."/>
            <person name="Yarza P."/>
            <person name="Suarez-Suarez A."/>
            <person name="Solano J."/>
            <person name="Alcaide M."/>
            <person name="van Dillewijn P."/>
            <person name="Molina-Henares M.A."/>
            <person name="Lopez-Cortes N."/>
            <person name="Al-Ramahi Y."/>
            <person name="Guerrero C."/>
            <person name="Acosta A."/>
            <person name="de Eugenio L.I."/>
            <person name="Martinez V."/>
            <person name="Marques S."/>
            <person name="Rojo F."/>
            <person name="Santero E."/>
            <person name="Genilloud O."/>
            <person name="Perez-Perez J."/>
            <person name="Rossello-Mora R."/>
            <person name="Ramos J.L."/>
        </authorList>
    </citation>
    <scope>NUCLEOTIDE SEQUENCE</scope>
</reference>
<reference evidence="4" key="1">
    <citation type="submission" date="2010-07" db="EMBL/GenBank/DDBJ databases">
        <authorList>
            <consortium name="CONSOLIDER consortium CSD2007-00005"/>
            <person name="Guazzaroni M.-E."/>
            <person name="Richter M."/>
            <person name="Garcia-Salamanca A."/>
            <person name="Yarza P."/>
            <person name="Ferrer M."/>
        </authorList>
    </citation>
    <scope>NUCLEOTIDE SEQUENCE</scope>
</reference>
<comment type="caution">
    <text evidence="4">The sequence shown here is derived from an EMBL/GenBank/DDBJ whole genome shotgun (WGS) entry which is preliminary data.</text>
</comment>
<keyword evidence="1 4" id="KW-0808">Transferase</keyword>
<proteinExistence type="predicted"/>
<evidence type="ECO:0000256" key="1">
    <source>
        <dbReference type="ARBA" id="ARBA00022679"/>
    </source>
</evidence>
<name>D9PFE4_9ZZZZ</name>
<dbReference type="PANTHER" id="PTHR43793:SF1">
    <property type="entry name" value="FAD SYNTHASE"/>
    <property type="match status" value="1"/>
</dbReference>
<feature type="domain" description="Cytidyltransferase-like" evidence="3">
    <location>
        <begin position="12"/>
        <end position="104"/>
    </location>
</feature>
<evidence type="ECO:0000259" key="3">
    <source>
        <dbReference type="Pfam" id="PF01467"/>
    </source>
</evidence>
<dbReference type="InterPro" id="IPR014729">
    <property type="entry name" value="Rossmann-like_a/b/a_fold"/>
</dbReference>
<dbReference type="AlphaFoldDB" id="D9PFE4"/>